<keyword evidence="4" id="KW-0274">FAD</keyword>
<dbReference type="Proteomes" id="UP001489004">
    <property type="component" value="Unassembled WGS sequence"/>
</dbReference>
<dbReference type="InterPro" id="IPR016167">
    <property type="entry name" value="FAD-bd_PCMH_sub1"/>
</dbReference>
<dbReference type="InterPro" id="IPR016166">
    <property type="entry name" value="FAD-bd_PCMH"/>
</dbReference>
<dbReference type="AlphaFoldDB" id="A0AAW1Q4F2"/>
<comment type="caution">
    <text evidence="7">The sequence shown here is derived from an EMBL/GenBank/DDBJ whole genome shotgun (WGS) entry which is preliminary data.</text>
</comment>
<sequence length="470" mass="50747">MEDGLGVIRESFRGGIYLPGEAEFESASKTWAKSALKPTTAQPAVVLRPRGTRDVAAALKFAQDHNLEVAVKSGGHCPRGSCWPNGGAVIDLSLMRSVYVDPIKRVAVAEGGCLLDDIDSETALHNLMVPLGHAPVTGMGLVVNGGFGVASKVFGATCDHVVSLQLVTAAGEVVTADADHNPDLFWAARGAGSAFGVVTKMTFRLHEVGPTFYGGIFFWPDDPEHHNFQAIATFIRDKGIPNPNLSLNLVRLAHPEMGPILISMVVYFGDELVEKKAEFLKPLRDLGPIKDTVGQDSYAQVQTSLLPLFAGVPPHYEYWASAQWTVAQATDDAIQRYATEIFDKLPLEKLPLTMFLYDSYCGDSMHASSSPIGMAGAGIFFAFVVGWLDPAMNDDGMAYAQYCKKTMAGLQAATDTYSNMFSDDKPTNGAESGLKARVGGEANLKRLRQLKKQWDPNNVFVNNPFRGLAG</sequence>
<evidence type="ECO:0000313" key="7">
    <source>
        <dbReference type="EMBL" id="KAK9815262.1"/>
    </source>
</evidence>
<keyword evidence="5" id="KW-0560">Oxidoreductase</keyword>
<dbReference type="PANTHER" id="PTHR42973:SF39">
    <property type="entry name" value="FAD-BINDING PCMH-TYPE DOMAIN-CONTAINING PROTEIN"/>
    <property type="match status" value="1"/>
</dbReference>
<reference evidence="7 8" key="1">
    <citation type="journal article" date="2024" name="Nat. Commun.">
        <title>Phylogenomics reveals the evolutionary origins of lichenization in chlorophyte algae.</title>
        <authorList>
            <person name="Puginier C."/>
            <person name="Libourel C."/>
            <person name="Otte J."/>
            <person name="Skaloud P."/>
            <person name="Haon M."/>
            <person name="Grisel S."/>
            <person name="Petersen M."/>
            <person name="Berrin J.G."/>
            <person name="Delaux P.M."/>
            <person name="Dal Grande F."/>
            <person name="Keller J."/>
        </authorList>
    </citation>
    <scope>NUCLEOTIDE SEQUENCE [LARGE SCALE GENOMIC DNA]</scope>
    <source>
        <strain evidence="7 8">SAG 2043</strain>
    </source>
</reference>
<dbReference type="SUPFAM" id="SSF56176">
    <property type="entry name" value="FAD-binding/transporter-associated domain-like"/>
    <property type="match status" value="1"/>
</dbReference>
<dbReference type="GO" id="GO:0071949">
    <property type="term" value="F:FAD binding"/>
    <property type="evidence" value="ECO:0007669"/>
    <property type="project" value="InterPro"/>
</dbReference>
<evidence type="ECO:0000313" key="8">
    <source>
        <dbReference type="Proteomes" id="UP001489004"/>
    </source>
</evidence>
<evidence type="ECO:0000256" key="1">
    <source>
        <dbReference type="ARBA" id="ARBA00001974"/>
    </source>
</evidence>
<name>A0AAW1Q4F2_9CHLO</name>
<keyword evidence="3" id="KW-0285">Flavoprotein</keyword>
<dbReference type="InterPro" id="IPR016169">
    <property type="entry name" value="FAD-bd_PCMH_sub2"/>
</dbReference>
<keyword evidence="8" id="KW-1185">Reference proteome</keyword>
<feature type="domain" description="FAD-binding PCMH-type" evidence="6">
    <location>
        <begin position="39"/>
        <end position="208"/>
    </location>
</feature>
<dbReference type="InterPro" id="IPR006093">
    <property type="entry name" value="Oxy_OxRdtase_FAD_BS"/>
</dbReference>
<dbReference type="InterPro" id="IPR006094">
    <property type="entry name" value="Oxid_FAD_bind_N"/>
</dbReference>
<dbReference type="PANTHER" id="PTHR42973">
    <property type="entry name" value="BINDING OXIDOREDUCTASE, PUTATIVE (AFU_ORTHOLOGUE AFUA_1G17690)-RELATED"/>
    <property type="match status" value="1"/>
</dbReference>
<organism evidence="7 8">
    <name type="scientific">[Myrmecia] bisecta</name>
    <dbReference type="NCBI Taxonomy" id="41462"/>
    <lineage>
        <taxon>Eukaryota</taxon>
        <taxon>Viridiplantae</taxon>
        <taxon>Chlorophyta</taxon>
        <taxon>core chlorophytes</taxon>
        <taxon>Trebouxiophyceae</taxon>
        <taxon>Trebouxiales</taxon>
        <taxon>Trebouxiaceae</taxon>
        <taxon>Myrmecia</taxon>
    </lineage>
</organism>
<dbReference type="InterPro" id="IPR050416">
    <property type="entry name" value="FAD-linked_Oxidoreductase"/>
</dbReference>
<dbReference type="Gene3D" id="3.30.43.10">
    <property type="entry name" value="Uridine Diphospho-n-acetylenolpyruvylglucosamine Reductase, domain 2"/>
    <property type="match status" value="1"/>
</dbReference>
<dbReference type="PROSITE" id="PS00862">
    <property type="entry name" value="OX2_COVAL_FAD"/>
    <property type="match status" value="1"/>
</dbReference>
<dbReference type="PROSITE" id="PS51387">
    <property type="entry name" value="FAD_PCMH"/>
    <property type="match status" value="1"/>
</dbReference>
<evidence type="ECO:0000256" key="3">
    <source>
        <dbReference type="ARBA" id="ARBA00022630"/>
    </source>
</evidence>
<comment type="cofactor">
    <cofactor evidence="1">
        <name>FAD</name>
        <dbReference type="ChEBI" id="CHEBI:57692"/>
    </cofactor>
</comment>
<dbReference type="Gene3D" id="3.40.462.20">
    <property type="match status" value="1"/>
</dbReference>
<proteinExistence type="inferred from homology"/>
<dbReference type="InterPro" id="IPR036318">
    <property type="entry name" value="FAD-bd_PCMH-like_sf"/>
</dbReference>
<gene>
    <name evidence="7" type="ORF">WJX72_000860</name>
</gene>
<comment type="similarity">
    <text evidence="2">Belongs to the oxygen-dependent FAD-linked oxidoreductase family.</text>
</comment>
<protein>
    <recommendedName>
        <fullName evidence="6">FAD-binding PCMH-type domain-containing protein</fullName>
    </recommendedName>
</protein>
<dbReference type="Pfam" id="PF01565">
    <property type="entry name" value="FAD_binding_4"/>
    <property type="match status" value="1"/>
</dbReference>
<accession>A0AAW1Q4F2</accession>
<evidence type="ECO:0000256" key="2">
    <source>
        <dbReference type="ARBA" id="ARBA00005466"/>
    </source>
</evidence>
<dbReference type="InterPro" id="IPR012951">
    <property type="entry name" value="BBE"/>
</dbReference>
<evidence type="ECO:0000259" key="6">
    <source>
        <dbReference type="PROSITE" id="PS51387"/>
    </source>
</evidence>
<dbReference type="EMBL" id="JALJOR010000006">
    <property type="protein sequence ID" value="KAK9815262.1"/>
    <property type="molecule type" value="Genomic_DNA"/>
</dbReference>
<dbReference type="Pfam" id="PF08031">
    <property type="entry name" value="BBE"/>
    <property type="match status" value="1"/>
</dbReference>
<dbReference type="GO" id="GO:0016491">
    <property type="term" value="F:oxidoreductase activity"/>
    <property type="evidence" value="ECO:0007669"/>
    <property type="project" value="UniProtKB-KW"/>
</dbReference>
<dbReference type="Gene3D" id="3.30.465.10">
    <property type="match status" value="1"/>
</dbReference>
<evidence type="ECO:0000256" key="5">
    <source>
        <dbReference type="ARBA" id="ARBA00023002"/>
    </source>
</evidence>
<evidence type="ECO:0000256" key="4">
    <source>
        <dbReference type="ARBA" id="ARBA00022827"/>
    </source>
</evidence>